<gene>
    <name evidence="2" type="ORF">A6769_20725</name>
</gene>
<dbReference type="Pfam" id="PF13274">
    <property type="entry name" value="SocA_Panacea"/>
    <property type="match status" value="1"/>
</dbReference>
<evidence type="ECO:0000313" key="3">
    <source>
        <dbReference type="Proteomes" id="UP000252085"/>
    </source>
</evidence>
<name>A0A367REH1_NOSPU</name>
<dbReference type="InterPro" id="IPR025272">
    <property type="entry name" value="SocA_Panacea"/>
</dbReference>
<protein>
    <recommendedName>
        <fullName evidence="1">Antitoxin SocA-like Panacea domain-containing protein</fullName>
    </recommendedName>
</protein>
<evidence type="ECO:0000313" key="2">
    <source>
        <dbReference type="EMBL" id="RCJ34835.1"/>
    </source>
</evidence>
<sequence>MKGAVVVLSCFNVADYFIWLANETGSFISNLKLQKLVYYAQAWHLALNDTPLFPEDFQAWIHGPVIPALYQKYRLFGWQPILEDVNPELPQEVQEFLDEVAHEYFACDGYELEQMTHAETPWNLARGNLPLDEASNEVIQKQWMKEYYGSRTDEENITDDQFGKTNSAAW</sequence>
<dbReference type="Proteomes" id="UP000252085">
    <property type="component" value="Unassembled WGS sequence"/>
</dbReference>
<reference evidence="3" key="1">
    <citation type="submission" date="2016-04" db="EMBL/GenBank/DDBJ databases">
        <authorList>
            <person name="Tabuchi Yagui T.R."/>
        </authorList>
    </citation>
    <scope>NUCLEOTIDE SEQUENCE [LARGE SCALE GENOMIC DNA]</scope>
</reference>
<organism evidence="2 3">
    <name type="scientific">Nostoc punctiforme NIES-2108</name>
    <dbReference type="NCBI Taxonomy" id="1356359"/>
    <lineage>
        <taxon>Bacteria</taxon>
        <taxon>Bacillati</taxon>
        <taxon>Cyanobacteriota</taxon>
        <taxon>Cyanophyceae</taxon>
        <taxon>Nostocales</taxon>
        <taxon>Nostocaceae</taxon>
        <taxon>Nostoc</taxon>
    </lineage>
</organism>
<dbReference type="AlphaFoldDB" id="A0A367REH1"/>
<comment type="caution">
    <text evidence="2">The sequence shown here is derived from an EMBL/GenBank/DDBJ whole genome shotgun (WGS) entry which is preliminary data.</text>
</comment>
<dbReference type="EMBL" id="LXQE01000154">
    <property type="protein sequence ID" value="RCJ34835.1"/>
    <property type="molecule type" value="Genomic_DNA"/>
</dbReference>
<accession>A0A367REH1</accession>
<proteinExistence type="predicted"/>
<feature type="domain" description="Antitoxin SocA-like Panacea" evidence="1">
    <location>
        <begin position="33"/>
        <end position="122"/>
    </location>
</feature>
<evidence type="ECO:0000259" key="1">
    <source>
        <dbReference type="Pfam" id="PF13274"/>
    </source>
</evidence>